<dbReference type="InterPro" id="IPR018392">
    <property type="entry name" value="LysM"/>
</dbReference>
<evidence type="ECO:0000313" key="3">
    <source>
        <dbReference type="EMBL" id="RYP85702.1"/>
    </source>
</evidence>
<dbReference type="CDD" id="cd00254">
    <property type="entry name" value="LT-like"/>
    <property type="match status" value="1"/>
</dbReference>
<reference evidence="3 4" key="1">
    <citation type="submission" date="2019-01" db="EMBL/GenBank/DDBJ databases">
        <title>Nocardioides guangzhouensis sp. nov., an actinobacterium isolated from soil.</title>
        <authorList>
            <person name="Fu Y."/>
            <person name="Cai Y."/>
            <person name="Lin Z."/>
            <person name="Chen P."/>
        </authorList>
    </citation>
    <scope>NUCLEOTIDE SEQUENCE [LARGE SCALE GENOMIC DNA]</scope>
    <source>
        <strain evidence="3 4">130</strain>
    </source>
</reference>
<dbReference type="EMBL" id="SDKM01000015">
    <property type="protein sequence ID" value="RYP85702.1"/>
    <property type="molecule type" value="Genomic_DNA"/>
</dbReference>
<dbReference type="Gene3D" id="1.10.530.10">
    <property type="match status" value="1"/>
</dbReference>
<dbReference type="PROSITE" id="PS51782">
    <property type="entry name" value="LYSM"/>
    <property type="match status" value="1"/>
</dbReference>
<accession>A0A4Q4ZCK3</accession>
<dbReference type="PANTHER" id="PTHR37423:SF2">
    <property type="entry name" value="MEMBRANE-BOUND LYTIC MUREIN TRANSGLYCOSYLASE C"/>
    <property type="match status" value="1"/>
</dbReference>
<dbReference type="SMART" id="SM00257">
    <property type="entry name" value="LysM"/>
    <property type="match status" value="1"/>
</dbReference>
<dbReference type="OrthoDB" id="5244690at2"/>
<evidence type="ECO:0000313" key="4">
    <source>
        <dbReference type="Proteomes" id="UP000295198"/>
    </source>
</evidence>
<dbReference type="AlphaFoldDB" id="A0A4Q4ZCK3"/>
<feature type="domain" description="LysM" evidence="2">
    <location>
        <begin position="57"/>
        <end position="101"/>
    </location>
</feature>
<dbReference type="Gene3D" id="3.10.350.10">
    <property type="entry name" value="LysM domain"/>
    <property type="match status" value="1"/>
</dbReference>
<dbReference type="Pfam" id="PF01476">
    <property type="entry name" value="LysM"/>
    <property type="match status" value="1"/>
</dbReference>
<dbReference type="InterPro" id="IPR036779">
    <property type="entry name" value="LysM_dom_sf"/>
</dbReference>
<organism evidence="3 4">
    <name type="scientific">Nocardioides guangzhouensis</name>
    <dbReference type="NCBI Taxonomy" id="2497878"/>
    <lineage>
        <taxon>Bacteria</taxon>
        <taxon>Bacillati</taxon>
        <taxon>Actinomycetota</taxon>
        <taxon>Actinomycetes</taxon>
        <taxon>Propionibacteriales</taxon>
        <taxon>Nocardioidaceae</taxon>
        <taxon>Nocardioides</taxon>
    </lineage>
</organism>
<feature type="compositionally biased region" description="Basic residues" evidence="1">
    <location>
        <begin position="111"/>
        <end position="146"/>
    </location>
</feature>
<proteinExistence type="predicted"/>
<protein>
    <submittedName>
        <fullName evidence="3">LysM peptidoglycan-binding domain-containing protein</fullName>
    </submittedName>
</protein>
<sequence>MTSPPSRSRSPRRPRTGLRAALGSVAAGGLLLTGLTTVTPPTAGADDRPLPAGRKLTSYVVKPGDTATGLAVRFHAWTAELISHNHLGPSATLRVGERIAIPVVRSAVRKDRQHRKAHRAKRRAVHEKPHRKAHRKHATPRRHHGNPSRATVRRTIVATARRHGVDPQLALAVSWQEAGWQMHHVSHAHAIGAMQVLPTTGTWMSLYAGRPLKLRNTRDNVLAGVLLLDVLDDLTRSTRHQVAAYYQGLGAVREHGLYDDTKRYVRNVRAIQHRLERGLPPA</sequence>
<feature type="region of interest" description="Disordered" evidence="1">
    <location>
        <begin position="107"/>
        <end position="149"/>
    </location>
</feature>
<comment type="caution">
    <text evidence="3">The sequence shown here is derived from an EMBL/GenBank/DDBJ whole genome shotgun (WGS) entry which is preliminary data.</text>
</comment>
<dbReference type="RefSeq" id="WP_134717508.1">
    <property type="nucleotide sequence ID" value="NZ_SDKM01000015.1"/>
</dbReference>
<dbReference type="InterPro" id="IPR008258">
    <property type="entry name" value="Transglycosylase_SLT_dom_1"/>
</dbReference>
<name>A0A4Q4ZCK3_9ACTN</name>
<dbReference type="SUPFAM" id="SSF53955">
    <property type="entry name" value="Lysozyme-like"/>
    <property type="match status" value="1"/>
</dbReference>
<dbReference type="Proteomes" id="UP000295198">
    <property type="component" value="Unassembled WGS sequence"/>
</dbReference>
<dbReference type="CDD" id="cd00118">
    <property type="entry name" value="LysM"/>
    <property type="match status" value="1"/>
</dbReference>
<dbReference type="Pfam" id="PF01464">
    <property type="entry name" value="SLT"/>
    <property type="match status" value="1"/>
</dbReference>
<keyword evidence="4" id="KW-1185">Reference proteome</keyword>
<gene>
    <name evidence="3" type="ORF">EKO23_11915</name>
</gene>
<evidence type="ECO:0000256" key="1">
    <source>
        <dbReference type="SAM" id="MobiDB-lite"/>
    </source>
</evidence>
<dbReference type="SUPFAM" id="SSF54106">
    <property type="entry name" value="LysM domain"/>
    <property type="match status" value="1"/>
</dbReference>
<evidence type="ECO:0000259" key="2">
    <source>
        <dbReference type="PROSITE" id="PS51782"/>
    </source>
</evidence>
<dbReference type="InterPro" id="IPR023346">
    <property type="entry name" value="Lysozyme-like_dom_sf"/>
</dbReference>
<dbReference type="PANTHER" id="PTHR37423">
    <property type="entry name" value="SOLUBLE LYTIC MUREIN TRANSGLYCOSYLASE-RELATED"/>
    <property type="match status" value="1"/>
</dbReference>